<reference evidence="4" key="1">
    <citation type="submission" date="2015-08" db="EMBL/GenBank/DDBJ databases">
        <title>Fjat-14210 dsm16467.</title>
        <authorList>
            <person name="Liu B."/>
            <person name="Wang J."/>
            <person name="Zhu Y."/>
            <person name="Liu G."/>
            <person name="Chen Q."/>
            <person name="Chen Z."/>
            <person name="Lan J."/>
            <person name="Che J."/>
            <person name="Ge C."/>
            <person name="Shi H."/>
            <person name="Pan Z."/>
            <person name="Liu X."/>
        </authorList>
    </citation>
    <scope>NUCLEOTIDE SEQUENCE [LARGE SCALE GENOMIC DNA]</scope>
    <source>
        <strain evidence="4">DSM 16467</strain>
    </source>
</reference>
<dbReference type="InterPro" id="IPR029063">
    <property type="entry name" value="SAM-dependent_MTases_sf"/>
</dbReference>
<dbReference type="GO" id="GO:0016740">
    <property type="term" value="F:transferase activity"/>
    <property type="evidence" value="ECO:0007669"/>
    <property type="project" value="UniProtKB-KW"/>
</dbReference>
<evidence type="ECO:0000259" key="2">
    <source>
        <dbReference type="Pfam" id="PF13649"/>
    </source>
</evidence>
<evidence type="ECO:0000313" key="3">
    <source>
        <dbReference type="EMBL" id="KOO44318.1"/>
    </source>
</evidence>
<sequence>MQDNLEKYADPKQYDYLHRVVLQDVETIKEYASHCHGPILELACGTGRATIPLAKQGHTVIGVDLHAGMLERAKEKATRERVDASFYQQDCTMLNLPVQASMVFMIGNSFQHFLTNKDQDHLLAGVKNHLKPGGLFIFDTRNPVLQDLAVPDRYEVRDTNVYSQEILEKHEEMYDHATQILTCETIRFVYEQDEVVKEEKDRIKLRYTYPLELERLLSQHNFQMVECYGDWMKREFTAQSPQMIVVCKLGES</sequence>
<dbReference type="EMBL" id="LILC01000016">
    <property type="protein sequence ID" value="KOO44318.1"/>
    <property type="molecule type" value="Genomic_DNA"/>
</dbReference>
<dbReference type="SUPFAM" id="SSF53335">
    <property type="entry name" value="S-adenosyl-L-methionine-dependent methyltransferases"/>
    <property type="match status" value="1"/>
</dbReference>
<dbReference type="Pfam" id="PF13649">
    <property type="entry name" value="Methyltransf_25"/>
    <property type="match status" value="1"/>
</dbReference>
<evidence type="ECO:0000313" key="4">
    <source>
        <dbReference type="Proteomes" id="UP000037558"/>
    </source>
</evidence>
<dbReference type="RefSeq" id="WP_053401975.1">
    <property type="nucleotide sequence ID" value="NZ_JAMAUM010000008.1"/>
</dbReference>
<keyword evidence="1" id="KW-0808">Transferase</keyword>
<evidence type="ECO:0000256" key="1">
    <source>
        <dbReference type="ARBA" id="ARBA00022679"/>
    </source>
</evidence>
<accession>A0A0M0L0Y8</accession>
<protein>
    <recommendedName>
        <fullName evidence="2">Methyltransferase domain-containing protein</fullName>
    </recommendedName>
</protein>
<gene>
    <name evidence="3" type="ORF">AMD01_13640</name>
</gene>
<name>A0A0M0L0Y8_9BACI</name>
<comment type="caution">
    <text evidence="3">The sequence shown here is derived from an EMBL/GenBank/DDBJ whole genome shotgun (WGS) entry which is preliminary data.</text>
</comment>
<dbReference type="CDD" id="cd02440">
    <property type="entry name" value="AdoMet_MTases"/>
    <property type="match status" value="1"/>
</dbReference>
<dbReference type="STRING" id="284581.AMD01_13640"/>
<keyword evidence="4" id="KW-1185">Reference proteome</keyword>
<dbReference type="InterPro" id="IPR041698">
    <property type="entry name" value="Methyltransf_25"/>
</dbReference>
<dbReference type="PATRIC" id="fig|284581.3.peg.4860"/>
<dbReference type="Proteomes" id="UP000037558">
    <property type="component" value="Unassembled WGS sequence"/>
</dbReference>
<dbReference type="Gene3D" id="2.20.25.110">
    <property type="entry name" value="S-adenosyl-L-methionine-dependent methyltransferases"/>
    <property type="match status" value="1"/>
</dbReference>
<dbReference type="PANTHER" id="PTHR43861">
    <property type="entry name" value="TRANS-ACONITATE 2-METHYLTRANSFERASE-RELATED"/>
    <property type="match status" value="1"/>
</dbReference>
<organism evidence="3 4">
    <name type="scientific">Priestia koreensis</name>
    <dbReference type="NCBI Taxonomy" id="284581"/>
    <lineage>
        <taxon>Bacteria</taxon>
        <taxon>Bacillati</taxon>
        <taxon>Bacillota</taxon>
        <taxon>Bacilli</taxon>
        <taxon>Bacillales</taxon>
        <taxon>Bacillaceae</taxon>
        <taxon>Priestia</taxon>
    </lineage>
</organism>
<dbReference type="AlphaFoldDB" id="A0A0M0L0Y8"/>
<feature type="domain" description="Methyltransferase" evidence="2">
    <location>
        <begin position="39"/>
        <end position="134"/>
    </location>
</feature>
<dbReference type="Gene3D" id="3.40.50.150">
    <property type="entry name" value="Vaccinia Virus protein VP39"/>
    <property type="match status" value="1"/>
</dbReference>
<proteinExistence type="predicted"/>